<keyword evidence="2" id="KW-1185">Reference proteome</keyword>
<dbReference type="EMBL" id="JAJSOF020000037">
    <property type="protein sequence ID" value="KAJ4427984.1"/>
    <property type="molecule type" value="Genomic_DNA"/>
</dbReference>
<protein>
    <submittedName>
        <fullName evidence="1">Uncharacterized protein</fullName>
    </submittedName>
</protein>
<proteinExistence type="predicted"/>
<organism evidence="1 2">
    <name type="scientific">Periplaneta americana</name>
    <name type="common">American cockroach</name>
    <name type="synonym">Blatta americana</name>
    <dbReference type="NCBI Taxonomy" id="6978"/>
    <lineage>
        <taxon>Eukaryota</taxon>
        <taxon>Metazoa</taxon>
        <taxon>Ecdysozoa</taxon>
        <taxon>Arthropoda</taxon>
        <taxon>Hexapoda</taxon>
        <taxon>Insecta</taxon>
        <taxon>Pterygota</taxon>
        <taxon>Neoptera</taxon>
        <taxon>Polyneoptera</taxon>
        <taxon>Dictyoptera</taxon>
        <taxon>Blattodea</taxon>
        <taxon>Blattoidea</taxon>
        <taxon>Blattidae</taxon>
        <taxon>Blattinae</taxon>
        <taxon>Periplaneta</taxon>
    </lineage>
</organism>
<evidence type="ECO:0000313" key="2">
    <source>
        <dbReference type="Proteomes" id="UP001148838"/>
    </source>
</evidence>
<gene>
    <name evidence="1" type="ORF">ANN_23997</name>
</gene>
<name>A0ABQ8S260_PERAM</name>
<evidence type="ECO:0000313" key="1">
    <source>
        <dbReference type="EMBL" id="KAJ4427984.1"/>
    </source>
</evidence>
<comment type="caution">
    <text evidence="1">The sequence shown here is derived from an EMBL/GenBank/DDBJ whole genome shotgun (WGS) entry which is preliminary data.</text>
</comment>
<reference evidence="1 2" key="1">
    <citation type="journal article" date="2022" name="Allergy">
        <title>Genome assembly and annotation of Periplaneta americana reveal a comprehensive cockroach allergen profile.</title>
        <authorList>
            <person name="Wang L."/>
            <person name="Xiong Q."/>
            <person name="Saelim N."/>
            <person name="Wang L."/>
            <person name="Nong W."/>
            <person name="Wan A.T."/>
            <person name="Shi M."/>
            <person name="Liu X."/>
            <person name="Cao Q."/>
            <person name="Hui J.H.L."/>
            <person name="Sookrung N."/>
            <person name="Leung T.F."/>
            <person name="Tungtrongchitr A."/>
            <person name="Tsui S.K.W."/>
        </authorList>
    </citation>
    <scope>NUCLEOTIDE SEQUENCE [LARGE SCALE GENOMIC DNA]</scope>
    <source>
        <strain evidence="1">PWHHKU_190912</strain>
    </source>
</reference>
<accession>A0ABQ8S260</accession>
<sequence>MQLLNRLAEEIARTKLQSEMNGISPPMYSRFQGLGLSPPDMFTPGFTGAYHNQRTWSPSTTRANRERKASLQDLERMYTSLSSVGPQVPPIPQHRRRRHSGGMPWIRGLHASNIVAELRKITFQTFIHLGCSPTIK</sequence>
<dbReference type="Proteomes" id="UP001148838">
    <property type="component" value="Unassembled WGS sequence"/>
</dbReference>